<dbReference type="EMBL" id="OZ034820">
    <property type="protein sequence ID" value="CAL1400608.1"/>
    <property type="molecule type" value="Genomic_DNA"/>
</dbReference>
<gene>
    <name evidence="2" type="ORF">LTRI10_LOCUS40723</name>
</gene>
<evidence type="ECO:0000313" key="3">
    <source>
        <dbReference type="Proteomes" id="UP001497516"/>
    </source>
</evidence>
<reference evidence="2 3" key="1">
    <citation type="submission" date="2024-04" db="EMBL/GenBank/DDBJ databases">
        <authorList>
            <person name="Fracassetti M."/>
        </authorList>
    </citation>
    <scope>NUCLEOTIDE SEQUENCE [LARGE SCALE GENOMIC DNA]</scope>
</reference>
<name>A0AAV2FQK5_9ROSI</name>
<accession>A0AAV2FQK5</accession>
<proteinExistence type="predicted"/>
<organism evidence="2 3">
    <name type="scientific">Linum trigynum</name>
    <dbReference type="NCBI Taxonomy" id="586398"/>
    <lineage>
        <taxon>Eukaryota</taxon>
        <taxon>Viridiplantae</taxon>
        <taxon>Streptophyta</taxon>
        <taxon>Embryophyta</taxon>
        <taxon>Tracheophyta</taxon>
        <taxon>Spermatophyta</taxon>
        <taxon>Magnoliopsida</taxon>
        <taxon>eudicotyledons</taxon>
        <taxon>Gunneridae</taxon>
        <taxon>Pentapetalae</taxon>
        <taxon>rosids</taxon>
        <taxon>fabids</taxon>
        <taxon>Malpighiales</taxon>
        <taxon>Linaceae</taxon>
        <taxon>Linum</taxon>
    </lineage>
</organism>
<protein>
    <submittedName>
        <fullName evidence="2">Uncharacterized protein</fullName>
    </submittedName>
</protein>
<feature type="compositionally biased region" description="Basic and acidic residues" evidence="1">
    <location>
        <begin position="29"/>
        <end position="42"/>
    </location>
</feature>
<dbReference type="AlphaFoldDB" id="A0AAV2FQK5"/>
<sequence length="70" mass="7749">MKGVTGASGVNGDEERSKSAWVLASDSSKSARLDRKSDDPEGIRNGVRQWHQMLKAVNEARRISNLIQPR</sequence>
<feature type="region of interest" description="Disordered" evidence="1">
    <location>
        <begin position="1"/>
        <end position="46"/>
    </location>
</feature>
<evidence type="ECO:0000256" key="1">
    <source>
        <dbReference type="SAM" id="MobiDB-lite"/>
    </source>
</evidence>
<keyword evidence="3" id="KW-1185">Reference proteome</keyword>
<dbReference type="Proteomes" id="UP001497516">
    <property type="component" value="Chromosome 7"/>
</dbReference>
<evidence type="ECO:0000313" key="2">
    <source>
        <dbReference type="EMBL" id="CAL1400608.1"/>
    </source>
</evidence>